<evidence type="ECO:0000259" key="1">
    <source>
        <dbReference type="Pfam" id="PF01370"/>
    </source>
</evidence>
<dbReference type="Pfam" id="PF01370">
    <property type="entry name" value="Epimerase"/>
    <property type="match status" value="1"/>
</dbReference>
<gene>
    <name evidence="2" type="ORF">JJL56_30500</name>
</gene>
<dbReference type="InterPro" id="IPR036291">
    <property type="entry name" value="NAD(P)-bd_dom_sf"/>
</dbReference>
<dbReference type="Gene3D" id="3.40.50.720">
    <property type="entry name" value="NAD(P)-binding Rossmann-like Domain"/>
    <property type="match status" value="1"/>
</dbReference>
<dbReference type="PANTHER" id="PTHR43245">
    <property type="entry name" value="BIFUNCTIONAL POLYMYXIN RESISTANCE PROTEIN ARNA"/>
    <property type="match status" value="1"/>
</dbReference>
<dbReference type="PANTHER" id="PTHR43245:SF23">
    <property type="entry name" value="NAD(P)-BINDING DOMAIN-CONTAINING PROTEIN"/>
    <property type="match status" value="1"/>
</dbReference>
<dbReference type="InterPro" id="IPR050177">
    <property type="entry name" value="Lipid_A_modif_metabolic_enz"/>
</dbReference>
<reference evidence="2 3" key="1">
    <citation type="submission" date="2021-01" db="EMBL/GenBank/DDBJ databases">
        <title>Azospirillum sp. YIM DDC1 draft genome.</title>
        <authorList>
            <person name="Wang Y.-X."/>
        </authorList>
    </citation>
    <scope>NUCLEOTIDE SEQUENCE [LARGE SCALE GENOMIC DNA]</scope>
    <source>
        <strain evidence="2 3">YIM DDC1</strain>
    </source>
</reference>
<accession>A0ABS1I919</accession>
<dbReference type="RefSeq" id="WP_200487593.1">
    <property type="nucleotide sequence ID" value="NZ_JAEPIV010000043.1"/>
</dbReference>
<evidence type="ECO:0000313" key="3">
    <source>
        <dbReference type="Proteomes" id="UP000654452"/>
    </source>
</evidence>
<organism evidence="2 3">
    <name type="scientific">Azospirillum aestuarii</name>
    <dbReference type="NCBI Taxonomy" id="2802052"/>
    <lineage>
        <taxon>Bacteria</taxon>
        <taxon>Pseudomonadati</taxon>
        <taxon>Pseudomonadota</taxon>
        <taxon>Alphaproteobacteria</taxon>
        <taxon>Rhodospirillales</taxon>
        <taxon>Azospirillaceae</taxon>
        <taxon>Azospirillum</taxon>
    </lineage>
</organism>
<keyword evidence="3" id="KW-1185">Reference proteome</keyword>
<dbReference type="CDD" id="cd08946">
    <property type="entry name" value="SDR_e"/>
    <property type="match status" value="1"/>
</dbReference>
<protein>
    <submittedName>
        <fullName evidence="2">SDR family oxidoreductase</fullName>
    </submittedName>
</protein>
<dbReference type="InterPro" id="IPR001509">
    <property type="entry name" value="Epimerase_deHydtase"/>
</dbReference>
<proteinExistence type="predicted"/>
<dbReference type="Proteomes" id="UP000654452">
    <property type="component" value="Unassembled WGS sequence"/>
</dbReference>
<name>A0ABS1I919_9PROT</name>
<evidence type="ECO:0000313" key="2">
    <source>
        <dbReference type="EMBL" id="MBK4723188.1"/>
    </source>
</evidence>
<comment type="caution">
    <text evidence="2">The sequence shown here is derived from an EMBL/GenBank/DDBJ whole genome shotgun (WGS) entry which is preliminary data.</text>
</comment>
<feature type="domain" description="NAD-dependent epimerase/dehydratase" evidence="1">
    <location>
        <begin position="6"/>
        <end position="239"/>
    </location>
</feature>
<dbReference type="SUPFAM" id="SSF51735">
    <property type="entry name" value="NAD(P)-binding Rossmann-fold domains"/>
    <property type="match status" value="1"/>
</dbReference>
<sequence length="335" mass="37271">MQFEHVLITGGAGYVGSSLVPRLLAAGHRVTVYDIMYFGSEHLPKDNPRLRVVEADIRDTATFRDACVGVDAVIHLACISNDPSFELDEGLSTSINYECFEPMVVAAKEAGARRFIYASTSSVYGVSDAPDVTEDHPLVPLTLYNKFKGMCEPLLFRHQSDGFTCVTIRPSTVCGYAPRLRLDLSVNILTNHAVNNRKITVFGGDQMRPNIHIEDMVDLYVLLLELPAEKIAGETFNAGYRNMTIADIAEVVRRVVMEEFPELGEIEIVRTPSDDKRSYHVNSDKIRRALGFEPHRSVEDAVRDLCAAFKAGKIPDSMTDDRYVNVRRLKATGQG</sequence>
<dbReference type="EMBL" id="JAEPIV010000043">
    <property type="protein sequence ID" value="MBK4723188.1"/>
    <property type="molecule type" value="Genomic_DNA"/>
</dbReference>